<dbReference type="InterPro" id="IPR056601">
    <property type="entry name" value="Galaxin_dom"/>
</dbReference>
<evidence type="ECO:0000256" key="4">
    <source>
        <dbReference type="SAM" id="Phobius"/>
    </source>
</evidence>
<dbReference type="Gene3D" id="2.20.100.10">
    <property type="entry name" value="Thrombospondin type-1 (TSP1) repeat"/>
    <property type="match status" value="2"/>
</dbReference>
<keyword evidence="1" id="KW-0732">Signal</keyword>
<evidence type="ECO:0000256" key="1">
    <source>
        <dbReference type="ARBA" id="ARBA00022729"/>
    </source>
</evidence>
<feature type="transmembrane region" description="Helical" evidence="4">
    <location>
        <begin position="188"/>
        <end position="209"/>
    </location>
</feature>
<sequence>MRKRGDNDIDENLDAHILAQQGNQESPNDDGIMIHCMVTEWSLWSECTSTCNSGHKQRTRMVKVPAKNGGHPCPRDLIQKARCRLRPCLFSASSNVSSRILITFEHWVVIVILAALYTCSADCRMTQWTEWSTCNAPCGQATSGYQMRMRRGRSYAKTNAGYRRHGATSNCPLTQVDKRMEYSTIMKNFVLIVTGIATFICIIYTPPILGDIQVCKGSSYDTRLFNCCDDFELCSRNNRACCGRHCYSIGASLCCNGRIIDKCKQFHSACCGQVCISKAEHACTDDNTIVTACAGPNSKFCNGNCYDSSTHICCRGSITERCGFDRLAAHCCGSKCFNNKTETCCGDLSIVSPKCPDEHCCSNGQCCEPTSTTLQAAFNREP</sequence>
<keyword evidence="4" id="KW-0472">Membrane</keyword>
<dbReference type="WBParaSite" id="nRc.2.0.1.t36267-RA">
    <property type="protein sequence ID" value="nRc.2.0.1.t36267-RA"/>
    <property type="gene ID" value="nRc.2.0.1.g36267"/>
</dbReference>
<evidence type="ECO:0000256" key="2">
    <source>
        <dbReference type="ARBA" id="ARBA00023157"/>
    </source>
</evidence>
<dbReference type="SUPFAM" id="SSF82895">
    <property type="entry name" value="TSP-1 type 1 repeat"/>
    <property type="match status" value="2"/>
</dbReference>
<evidence type="ECO:0000313" key="7">
    <source>
        <dbReference type="Proteomes" id="UP000887565"/>
    </source>
</evidence>
<dbReference type="PANTHER" id="PTHR11311">
    <property type="entry name" value="SPONDIN"/>
    <property type="match status" value="1"/>
</dbReference>
<dbReference type="InterPro" id="IPR036383">
    <property type="entry name" value="TSP1_rpt_sf"/>
</dbReference>
<reference evidence="8" key="1">
    <citation type="submission" date="2022-11" db="UniProtKB">
        <authorList>
            <consortium name="WormBaseParasite"/>
        </authorList>
    </citation>
    <scope>IDENTIFICATION</scope>
</reference>
<protein>
    <submittedName>
        <fullName evidence="8">Spondin-like TSP1 domain-containing protein</fullName>
    </submittedName>
</protein>
<name>A0A915KC32_ROMCU</name>
<evidence type="ECO:0000256" key="3">
    <source>
        <dbReference type="ARBA" id="ARBA00023180"/>
    </source>
</evidence>
<proteinExistence type="predicted"/>
<feature type="domain" description="Galaxin-like repeats" evidence="6">
    <location>
        <begin position="213"/>
        <end position="346"/>
    </location>
</feature>
<evidence type="ECO:0000313" key="8">
    <source>
        <dbReference type="WBParaSite" id="nRc.2.0.1.t36267-RA"/>
    </source>
</evidence>
<keyword evidence="7" id="KW-1185">Reference proteome</keyword>
<dbReference type="GO" id="GO:0007155">
    <property type="term" value="P:cell adhesion"/>
    <property type="evidence" value="ECO:0007669"/>
    <property type="project" value="TreeGrafter"/>
</dbReference>
<dbReference type="AlphaFoldDB" id="A0A915KC32"/>
<keyword evidence="3" id="KW-0325">Glycoprotein</keyword>
<dbReference type="InterPro" id="IPR051418">
    <property type="entry name" value="Spondin/Thrombospondin_T1"/>
</dbReference>
<accession>A0A915KC32</accession>
<organism evidence="7 8">
    <name type="scientific">Romanomermis culicivorax</name>
    <name type="common">Nematode worm</name>
    <dbReference type="NCBI Taxonomy" id="13658"/>
    <lineage>
        <taxon>Eukaryota</taxon>
        <taxon>Metazoa</taxon>
        <taxon>Ecdysozoa</taxon>
        <taxon>Nematoda</taxon>
        <taxon>Enoplea</taxon>
        <taxon>Dorylaimia</taxon>
        <taxon>Mermithida</taxon>
        <taxon>Mermithoidea</taxon>
        <taxon>Mermithidae</taxon>
        <taxon>Romanomermis</taxon>
    </lineage>
</organism>
<dbReference type="InterPro" id="IPR000884">
    <property type="entry name" value="TSP1_rpt"/>
</dbReference>
<dbReference type="PROSITE" id="PS50092">
    <property type="entry name" value="TSP1"/>
    <property type="match status" value="2"/>
</dbReference>
<keyword evidence="4" id="KW-1133">Transmembrane helix</keyword>
<dbReference type="InterPro" id="IPR044004">
    <property type="entry name" value="TSP1_spondin_dom"/>
</dbReference>
<keyword evidence="2" id="KW-1015">Disulfide bond</keyword>
<dbReference type="GO" id="GO:0031012">
    <property type="term" value="C:extracellular matrix"/>
    <property type="evidence" value="ECO:0007669"/>
    <property type="project" value="TreeGrafter"/>
</dbReference>
<evidence type="ECO:0000259" key="6">
    <source>
        <dbReference type="Pfam" id="PF24748"/>
    </source>
</evidence>
<dbReference type="Proteomes" id="UP000887565">
    <property type="component" value="Unplaced"/>
</dbReference>
<dbReference type="PANTHER" id="PTHR11311:SF16">
    <property type="entry name" value="SPONDIN-1"/>
    <property type="match status" value="1"/>
</dbReference>
<evidence type="ECO:0000259" key="5">
    <source>
        <dbReference type="Pfam" id="PF19028"/>
    </source>
</evidence>
<keyword evidence="4" id="KW-0812">Transmembrane</keyword>
<dbReference type="Pfam" id="PF19028">
    <property type="entry name" value="TSP1_spondin"/>
    <property type="match status" value="1"/>
</dbReference>
<dbReference type="Pfam" id="PF00090">
    <property type="entry name" value="TSP_1"/>
    <property type="match status" value="1"/>
</dbReference>
<dbReference type="Pfam" id="PF24748">
    <property type="entry name" value="Galaxin_repeat"/>
    <property type="match status" value="1"/>
</dbReference>
<feature type="domain" description="Spondin-like TSP1" evidence="5">
    <location>
        <begin position="36"/>
        <end position="88"/>
    </location>
</feature>
<dbReference type="SMART" id="SM00209">
    <property type="entry name" value="TSP1"/>
    <property type="match status" value="2"/>
</dbReference>